<dbReference type="eggNOG" id="COG2153">
    <property type="taxonomic scope" value="Bacteria"/>
</dbReference>
<protein>
    <recommendedName>
        <fullName evidence="1">N-acetyltransferase domain-containing protein</fullName>
    </recommendedName>
</protein>
<dbReference type="GO" id="GO:0004343">
    <property type="term" value="F:glucosamine 6-phosphate N-acetyltransferase activity"/>
    <property type="evidence" value="ECO:0007669"/>
    <property type="project" value="TreeGrafter"/>
</dbReference>
<dbReference type="InterPro" id="IPR039143">
    <property type="entry name" value="GNPNAT1-like"/>
</dbReference>
<dbReference type="Pfam" id="PF13673">
    <property type="entry name" value="Acetyltransf_10"/>
    <property type="match status" value="1"/>
</dbReference>
<dbReference type="HOGENOM" id="CLU_056607_6_4_6"/>
<reference evidence="2 3" key="1">
    <citation type="journal article" date="2011" name="BMC Genomics">
        <title>Insight into cross-talk between intra-amoebal pathogens.</title>
        <authorList>
            <person name="Gimenez G."/>
            <person name="Bertelli C."/>
            <person name="Moliner C."/>
            <person name="Robert C."/>
            <person name="Raoult D."/>
            <person name="Fournier P.E."/>
            <person name="Greub G."/>
        </authorList>
    </citation>
    <scope>NUCLEOTIDE SEQUENCE [LARGE SCALE GENOMIC DNA]</scope>
    <source>
        <strain evidence="2 3">LLAP12</strain>
    </source>
</reference>
<gene>
    <name evidence="2" type="ORF">LDG_6168</name>
</gene>
<keyword evidence="3" id="KW-1185">Reference proteome</keyword>
<organism evidence="2 3">
    <name type="scientific">Legionella drancourtii LLAP12</name>
    <dbReference type="NCBI Taxonomy" id="658187"/>
    <lineage>
        <taxon>Bacteria</taxon>
        <taxon>Pseudomonadati</taxon>
        <taxon>Pseudomonadota</taxon>
        <taxon>Gammaproteobacteria</taxon>
        <taxon>Legionellales</taxon>
        <taxon>Legionellaceae</taxon>
        <taxon>Legionella</taxon>
    </lineage>
</organism>
<dbReference type="OrthoDB" id="9796171at2"/>
<dbReference type="STRING" id="658187.LDG_6168"/>
<feature type="domain" description="N-acetyltransferase" evidence="1">
    <location>
        <begin position="3"/>
        <end position="144"/>
    </location>
</feature>
<evidence type="ECO:0000259" key="1">
    <source>
        <dbReference type="PROSITE" id="PS51186"/>
    </source>
</evidence>
<dbReference type="PROSITE" id="PS51186">
    <property type="entry name" value="GNAT"/>
    <property type="match status" value="1"/>
</dbReference>
<dbReference type="SUPFAM" id="SSF55729">
    <property type="entry name" value="Acyl-CoA N-acyltransferases (Nat)"/>
    <property type="match status" value="1"/>
</dbReference>
<dbReference type="AlphaFoldDB" id="G9ELA7"/>
<dbReference type="InterPro" id="IPR016181">
    <property type="entry name" value="Acyl_CoA_acyltransferase"/>
</dbReference>
<dbReference type="EMBL" id="JH413808">
    <property type="protein sequence ID" value="EHL31996.1"/>
    <property type="molecule type" value="Genomic_DNA"/>
</dbReference>
<proteinExistence type="predicted"/>
<dbReference type="Gene3D" id="3.40.630.30">
    <property type="match status" value="1"/>
</dbReference>
<evidence type="ECO:0000313" key="3">
    <source>
        <dbReference type="Proteomes" id="UP000002770"/>
    </source>
</evidence>
<dbReference type="PANTHER" id="PTHR13355">
    <property type="entry name" value="GLUCOSAMINE 6-PHOSPHATE N-ACETYLTRANSFERASE"/>
    <property type="match status" value="1"/>
</dbReference>
<dbReference type="InterPro" id="IPR000182">
    <property type="entry name" value="GNAT_dom"/>
</dbReference>
<dbReference type="PANTHER" id="PTHR13355:SF11">
    <property type="entry name" value="GLUCOSAMINE 6-PHOSPHATE N-ACETYLTRANSFERASE"/>
    <property type="match status" value="1"/>
</dbReference>
<sequence>MNIYVKKISSPAEMQQCLNIRTKVFVDGQKVPLHEERDGKDQDSDHYLLFINEQPAGVARVRFMDQFAKIERVAILDEHQGKGLGKEIMQKILADLQRNKAVITAKLSSQTHAISFYEKLGFSVCSEEYLDANIPHKDMKLSFN</sequence>
<evidence type="ECO:0000313" key="2">
    <source>
        <dbReference type="EMBL" id="EHL31996.1"/>
    </source>
</evidence>
<dbReference type="RefSeq" id="WP_006870107.1">
    <property type="nucleotide sequence ID" value="NZ_JH413808.1"/>
</dbReference>
<dbReference type="CDD" id="cd04301">
    <property type="entry name" value="NAT_SF"/>
    <property type="match status" value="1"/>
</dbReference>
<dbReference type="InParanoid" id="G9ELA7"/>
<name>G9ELA7_9GAMM</name>
<accession>G9ELA7</accession>
<dbReference type="Proteomes" id="UP000002770">
    <property type="component" value="Unassembled WGS sequence"/>
</dbReference>